<dbReference type="Gene3D" id="2.60.120.10">
    <property type="entry name" value="Jelly Rolls"/>
    <property type="match status" value="1"/>
</dbReference>
<dbReference type="InterPro" id="IPR014710">
    <property type="entry name" value="RmlC-like_jellyroll"/>
</dbReference>
<evidence type="ECO:0000313" key="3">
    <source>
        <dbReference type="EMBL" id="MBB3707067.1"/>
    </source>
</evidence>
<reference evidence="2 4" key="1">
    <citation type="submission" date="2016-03" db="EMBL/GenBank/DDBJ databases">
        <title>Complete genome of Aminobacter aminovorans KCTC 2477.</title>
        <authorList>
            <person name="Kim K.M."/>
        </authorList>
    </citation>
    <scope>NUCLEOTIDE SEQUENCE [LARGE SCALE GENOMIC DNA]</scope>
    <source>
        <strain evidence="2 4">KCTC 2477</strain>
    </source>
</reference>
<dbReference type="EMBL" id="CP015005">
    <property type="protein sequence ID" value="AMS39780.1"/>
    <property type="molecule type" value="Genomic_DNA"/>
</dbReference>
<dbReference type="Proteomes" id="UP000075755">
    <property type="component" value="Chromosome"/>
</dbReference>
<keyword evidence="5" id="KW-1185">Reference proteome</keyword>
<organism evidence="2 4">
    <name type="scientific">Aminobacter aminovorans</name>
    <name type="common">Chelatobacter heintzii</name>
    <dbReference type="NCBI Taxonomy" id="83263"/>
    <lineage>
        <taxon>Bacteria</taxon>
        <taxon>Pseudomonadati</taxon>
        <taxon>Pseudomonadota</taxon>
        <taxon>Alphaproteobacteria</taxon>
        <taxon>Hyphomicrobiales</taxon>
        <taxon>Phyllobacteriaceae</taxon>
        <taxon>Aminobacter</taxon>
    </lineage>
</organism>
<dbReference type="Pfam" id="PF07883">
    <property type="entry name" value="Cupin_2"/>
    <property type="match status" value="1"/>
</dbReference>
<accession>A0AAC9AQ68</accession>
<dbReference type="KEGG" id="aak:AA2016_0842"/>
<gene>
    <name evidence="2" type="ORF">AA2016_0842</name>
    <name evidence="3" type="ORF">FHS67_003395</name>
</gene>
<reference evidence="3 5" key="2">
    <citation type="submission" date="2020-08" db="EMBL/GenBank/DDBJ databases">
        <title>Genomic Encyclopedia of Type Strains, Phase IV (KMG-IV): sequencing the most valuable type-strain genomes for metagenomic binning, comparative biology and taxonomic classification.</title>
        <authorList>
            <person name="Goeker M."/>
        </authorList>
    </citation>
    <scope>NUCLEOTIDE SEQUENCE [LARGE SCALE GENOMIC DNA]</scope>
    <source>
        <strain evidence="3 5">DSM 10368</strain>
    </source>
</reference>
<dbReference type="EMBL" id="JACICB010000012">
    <property type="protein sequence ID" value="MBB3707067.1"/>
    <property type="molecule type" value="Genomic_DNA"/>
</dbReference>
<protein>
    <submittedName>
        <fullName evidence="3">Cupin superfamily protein</fullName>
    </submittedName>
</protein>
<evidence type="ECO:0000313" key="4">
    <source>
        <dbReference type="Proteomes" id="UP000075755"/>
    </source>
</evidence>
<sequence>MLEEEHAYILEGALTLKLGARNYVMKAGDYVCFPAGQKVGHSLFNHTDAPCRYLIIGERNPNDVIVYPESGRVSVRLTGEGYSKAATMDYWEGIDASAPDAKARTGLAQE</sequence>
<evidence type="ECO:0000313" key="5">
    <source>
        <dbReference type="Proteomes" id="UP000577697"/>
    </source>
</evidence>
<dbReference type="InterPro" id="IPR013096">
    <property type="entry name" value="Cupin_2"/>
</dbReference>
<evidence type="ECO:0000313" key="2">
    <source>
        <dbReference type="EMBL" id="AMS39780.1"/>
    </source>
</evidence>
<dbReference type="AlphaFoldDB" id="A0AAC9AQ68"/>
<dbReference type="SUPFAM" id="SSF51182">
    <property type="entry name" value="RmlC-like cupins"/>
    <property type="match status" value="1"/>
</dbReference>
<feature type="domain" description="Cupin type-2" evidence="1">
    <location>
        <begin position="4"/>
        <end position="56"/>
    </location>
</feature>
<name>A0AAC9AQ68_AMIAI</name>
<dbReference type="Proteomes" id="UP000577697">
    <property type="component" value="Unassembled WGS sequence"/>
</dbReference>
<evidence type="ECO:0000259" key="1">
    <source>
        <dbReference type="Pfam" id="PF07883"/>
    </source>
</evidence>
<proteinExistence type="predicted"/>
<dbReference type="InterPro" id="IPR011051">
    <property type="entry name" value="RmlC_Cupin_sf"/>
</dbReference>
<dbReference type="RefSeq" id="WP_246790362.1">
    <property type="nucleotide sequence ID" value="NZ_JACICB010000012.1"/>
</dbReference>